<organism evidence="3 4">
    <name type="scientific">Pelomonas candidula</name>
    <dbReference type="NCBI Taxonomy" id="3299025"/>
    <lineage>
        <taxon>Bacteria</taxon>
        <taxon>Pseudomonadati</taxon>
        <taxon>Pseudomonadota</taxon>
        <taxon>Betaproteobacteria</taxon>
        <taxon>Burkholderiales</taxon>
        <taxon>Sphaerotilaceae</taxon>
        <taxon>Roseateles</taxon>
    </lineage>
</organism>
<keyword evidence="4" id="KW-1185">Reference proteome</keyword>
<protein>
    <submittedName>
        <fullName evidence="3">Uncharacterized protein</fullName>
    </submittedName>
</protein>
<dbReference type="Proteomes" id="UP001606134">
    <property type="component" value="Unassembled WGS sequence"/>
</dbReference>
<name>A0ABW7HG56_9BURK</name>
<keyword evidence="2" id="KW-0732">Signal</keyword>
<feature type="region of interest" description="Disordered" evidence="1">
    <location>
        <begin position="94"/>
        <end position="116"/>
    </location>
</feature>
<sequence>MRSHAAALAALVIALPASAASTPADFAQATLRDGCAQSYASHIAYYPDGSQPFTGERYKGDNRYYNDAKPCDESQYAAYLEKADPATVTMAYPTAAGKKKDKAKKPGSAASATKPK</sequence>
<reference evidence="3 4" key="1">
    <citation type="submission" date="2024-08" db="EMBL/GenBank/DDBJ databases">
        <authorList>
            <person name="Lu H."/>
        </authorList>
    </citation>
    <scope>NUCLEOTIDE SEQUENCE [LARGE SCALE GENOMIC DNA]</scope>
    <source>
        <strain evidence="3 4">BYS78W</strain>
    </source>
</reference>
<gene>
    <name evidence="3" type="ORF">ACG04R_18520</name>
</gene>
<evidence type="ECO:0000256" key="1">
    <source>
        <dbReference type="SAM" id="MobiDB-lite"/>
    </source>
</evidence>
<feature type="chain" id="PRO_5046952870" evidence="2">
    <location>
        <begin position="20"/>
        <end position="116"/>
    </location>
</feature>
<proteinExistence type="predicted"/>
<evidence type="ECO:0000256" key="2">
    <source>
        <dbReference type="SAM" id="SignalP"/>
    </source>
</evidence>
<comment type="caution">
    <text evidence="3">The sequence shown here is derived from an EMBL/GenBank/DDBJ whole genome shotgun (WGS) entry which is preliminary data.</text>
</comment>
<dbReference type="RefSeq" id="WP_394414068.1">
    <property type="nucleotide sequence ID" value="NZ_JBIGIC010000009.1"/>
</dbReference>
<feature type="compositionally biased region" description="Low complexity" evidence="1">
    <location>
        <begin position="106"/>
        <end position="116"/>
    </location>
</feature>
<evidence type="ECO:0000313" key="3">
    <source>
        <dbReference type="EMBL" id="MFG6488686.1"/>
    </source>
</evidence>
<accession>A0ABW7HG56</accession>
<evidence type="ECO:0000313" key="4">
    <source>
        <dbReference type="Proteomes" id="UP001606134"/>
    </source>
</evidence>
<feature type="signal peptide" evidence="2">
    <location>
        <begin position="1"/>
        <end position="19"/>
    </location>
</feature>
<dbReference type="EMBL" id="JBIGIC010000009">
    <property type="protein sequence ID" value="MFG6488686.1"/>
    <property type="molecule type" value="Genomic_DNA"/>
</dbReference>